<comment type="similarity">
    <text evidence="1 2">Belongs to the prohibitin family.</text>
</comment>
<keyword evidence="2" id="KW-0496">Mitochondrion</keyword>
<keyword evidence="2" id="KW-0472">Membrane</keyword>
<organism evidence="3 4">
    <name type="scientific">Eruca vesicaria subsp. sativa</name>
    <name type="common">Garden rocket</name>
    <name type="synonym">Eruca sativa</name>
    <dbReference type="NCBI Taxonomy" id="29727"/>
    <lineage>
        <taxon>Eukaryota</taxon>
        <taxon>Viridiplantae</taxon>
        <taxon>Streptophyta</taxon>
        <taxon>Embryophyta</taxon>
        <taxon>Tracheophyta</taxon>
        <taxon>Spermatophyta</taxon>
        <taxon>Magnoliopsida</taxon>
        <taxon>eudicotyledons</taxon>
        <taxon>Gunneridae</taxon>
        <taxon>Pentapetalae</taxon>
        <taxon>rosids</taxon>
        <taxon>malvids</taxon>
        <taxon>Brassicales</taxon>
        <taxon>Brassicaceae</taxon>
        <taxon>Brassiceae</taxon>
        <taxon>Eruca</taxon>
    </lineage>
</organism>
<dbReference type="PANTHER" id="PTHR23222:SF20">
    <property type="entry name" value="PROHIBITIN-2, MITOCHONDRIAL-RELATED"/>
    <property type="match status" value="1"/>
</dbReference>
<evidence type="ECO:0000256" key="2">
    <source>
        <dbReference type="RuleBase" id="RU366048"/>
    </source>
</evidence>
<evidence type="ECO:0000313" key="3">
    <source>
        <dbReference type="EMBL" id="CAH8384604.1"/>
    </source>
</evidence>
<dbReference type="PANTHER" id="PTHR23222">
    <property type="entry name" value="PROHIBITIN"/>
    <property type="match status" value="1"/>
</dbReference>
<gene>
    <name evidence="3" type="ORF">ERUC_LOCUS37087</name>
</gene>
<dbReference type="GO" id="GO:0005743">
    <property type="term" value="C:mitochondrial inner membrane"/>
    <property type="evidence" value="ECO:0007669"/>
    <property type="project" value="UniProtKB-SubCell"/>
</dbReference>
<dbReference type="Proteomes" id="UP001642260">
    <property type="component" value="Unassembled WGS sequence"/>
</dbReference>
<keyword evidence="4" id="KW-1185">Reference proteome</keyword>
<comment type="subcellular location">
    <subcellularLocation>
        <location evidence="2">Mitochondrion inner membrane</location>
    </subcellularLocation>
</comment>
<evidence type="ECO:0000256" key="1">
    <source>
        <dbReference type="ARBA" id="ARBA00009658"/>
    </source>
</evidence>
<sequence length="78" mass="8857">MFNRLTGIKENVYPKGTHFMLLWFERPIIYDVRARSYLVESITGTSSRLDLFPQEAEAGAGELGMLDFLRGNDQGRGC</sequence>
<dbReference type="AlphaFoldDB" id="A0ABC8LLT5"/>
<comment type="caution">
    <text evidence="3">The sequence shown here is derived from an EMBL/GenBank/DDBJ whole genome shotgun (WGS) entry which is preliminary data.</text>
</comment>
<reference evidence="3 4" key="1">
    <citation type="submission" date="2022-03" db="EMBL/GenBank/DDBJ databases">
        <authorList>
            <person name="Macdonald S."/>
            <person name="Ahmed S."/>
            <person name="Newling K."/>
        </authorList>
    </citation>
    <scope>NUCLEOTIDE SEQUENCE [LARGE SCALE GENOMIC DNA]</scope>
</reference>
<dbReference type="EMBL" id="CAKOAT010629598">
    <property type="protein sequence ID" value="CAH8384604.1"/>
    <property type="molecule type" value="Genomic_DNA"/>
</dbReference>
<evidence type="ECO:0000313" key="4">
    <source>
        <dbReference type="Proteomes" id="UP001642260"/>
    </source>
</evidence>
<accession>A0ABC8LLT5</accession>
<protein>
    <recommendedName>
        <fullName evidence="2">Prohibitin</fullName>
    </recommendedName>
</protein>
<name>A0ABC8LLT5_ERUVS</name>
<keyword evidence="2" id="KW-0999">Mitochondrion inner membrane</keyword>
<proteinExistence type="inferred from homology"/>
<dbReference type="InterPro" id="IPR000163">
    <property type="entry name" value="Prohibitin"/>
</dbReference>